<dbReference type="SMART" id="SM00248">
    <property type="entry name" value="ANK"/>
    <property type="match status" value="4"/>
</dbReference>
<dbReference type="PANTHER" id="PTHR24124">
    <property type="entry name" value="ANKYRIN REPEAT FAMILY A"/>
    <property type="match status" value="1"/>
</dbReference>
<dbReference type="InterPro" id="IPR036770">
    <property type="entry name" value="Ankyrin_rpt-contain_sf"/>
</dbReference>
<dbReference type="AlphaFoldDB" id="A0AAV7HV75"/>
<evidence type="ECO:0000313" key="5">
    <source>
        <dbReference type="Proteomes" id="UP000826195"/>
    </source>
</evidence>
<comment type="caution">
    <text evidence="4">The sequence shown here is derived from an EMBL/GenBank/DDBJ whole genome shotgun (WGS) entry which is preliminary data.</text>
</comment>
<evidence type="ECO:0000313" key="4">
    <source>
        <dbReference type="EMBL" id="KAH0537989.1"/>
    </source>
</evidence>
<keyword evidence="2 3" id="KW-0040">ANK repeat</keyword>
<evidence type="ECO:0000256" key="1">
    <source>
        <dbReference type="ARBA" id="ARBA00022737"/>
    </source>
</evidence>
<dbReference type="InterPro" id="IPR002110">
    <property type="entry name" value="Ankyrin_rpt"/>
</dbReference>
<feature type="repeat" description="ANK" evidence="3">
    <location>
        <begin position="206"/>
        <end position="238"/>
    </location>
</feature>
<dbReference type="Pfam" id="PF12796">
    <property type="entry name" value="Ank_2"/>
    <property type="match status" value="1"/>
</dbReference>
<feature type="repeat" description="ANK" evidence="3">
    <location>
        <begin position="173"/>
        <end position="205"/>
    </location>
</feature>
<dbReference type="Gene3D" id="1.25.40.20">
    <property type="entry name" value="Ankyrin repeat-containing domain"/>
    <property type="match status" value="1"/>
</dbReference>
<feature type="repeat" description="ANK" evidence="3">
    <location>
        <begin position="242"/>
        <end position="273"/>
    </location>
</feature>
<evidence type="ECO:0000256" key="3">
    <source>
        <dbReference type="PROSITE-ProRule" id="PRU00023"/>
    </source>
</evidence>
<proteinExistence type="predicted"/>
<evidence type="ECO:0000256" key="2">
    <source>
        <dbReference type="ARBA" id="ARBA00023043"/>
    </source>
</evidence>
<accession>A0AAV7HV75</accession>
<name>A0AAV7HV75_COTGL</name>
<gene>
    <name evidence="4" type="ORF">KQX54_002852</name>
</gene>
<feature type="repeat" description="ANK" evidence="3">
    <location>
        <begin position="4"/>
        <end position="29"/>
    </location>
</feature>
<protein>
    <submittedName>
        <fullName evidence="4">Uncharacterized protein</fullName>
    </submittedName>
</protein>
<dbReference type="EMBL" id="JAHXZJ010002610">
    <property type="protein sequence ID" value="KAH0537989.1"/>
    <property type="molecule type" value="Genomic_DNA"/>
</dbReference>
<organism evidence="4 5">
    <name type="scientific">Cotesia glomerata</name>
    <name type="common">Lepidopteran parasitic wasp</name>
    <name type="synonym">Apanteles glomeratus</name>
    <dbReference type="NCBI Taxonomy" id="32391"/>
    <lineage>
        <taxon>Eukaryota</taxon>
        <taxon>Metazoa</taxon>
        <taxon>Ecdysozoa</taxon>
        <taxon>Arthropoda</taxon>
        <taxon>Hexapoda</taxon>
        <taxon>Insecta</taxon>
        <taxon>Pterygota</taxon>
        <taxon>Neoptera</taxon>
        <taxon>Endopterygota</taxon>
        <taxon>Hymenoptera</taxon>
        <taxon>Apocrita</taxon>
        <taxon>Ichneumonoidea</taxon>
        <taxon>Braconidae</taxon>
        <taxon>Microgastrinae</taxon>
        <taxon>Cotesia</taxon>
    </lineage>
</organism>
<keyword evidence="1" id="KW-0677">Repeat</keyword>
<sequence>MFKRDETHLHVAITKGNTEAVGLLIQYGAKNMAELSQKHQYSMTFWKYDPDCENRIRYYRQQILAYYMEVTVEESITLMKTSTSMFSMAECWELRTISQCLNRCRSSIVVKDLTSLLSPKDMKILSLWFRLRENKLTWRCLTPKCYQMSKKVVTIIVSEGVHINSYDYDNELKSCTVLHLAARNGNKVMLEILLKEGADVQARDEKDETPLHVAITKENTEAVGFLIQHGADVHSVSPKWETGFTSLHQAIVNNKKDIVNILIYGGADIISDA</sequence>
<dbReference type="Proteomes" id="UP000826195">
    <property type="component" value="Unassembled WGS sequence"/>
</dbReference>
<dbReference type="GO" id="GO:0010468">
    <property type="term" value="P:regulation of gene expression"/>
    <property type="evidence" value="ECO:0007669"/>
    <property type="project" value="TreeGrafter"/>
</dbReference>
<dbReference type="PROSITE" id="PS50088">
    <property type="entry name" value="ANK_REPEAT"/>
    <property type="match status" value="4"/>
</dbReference>
<reference evidence="4 5" key="1">
    <citation type="journal article" date="2021" name="J. Hered.">
        <title>A chromosome-level genome assembly of the parasitoid wasp, Cotesia glomerata (Hymenoptera: Braconidae).</title>
        <authorList>
            <person name="Pinto B.J."/>
            <person name="Weis J.J."/>
            <person name="Gamble T."/>
            <person name="Ode P.J."/>
            <person name="Paul R."/>
            <person name="Zaspel J.M."/>
        </authorList>
    </citation>
    <scope>NUCLEOTIDE SEQUENCE [LARGE SCALE GENOMIC DNA]</scope>
    <source>
        <strain evidence="4">CgM1</strain>
    </source>
</reference>
<dbReference type="PROSITE" id="PS50297">
    <property type="entry name" value="ANK_REP_REGION"/>
    <property type="match status" value="4"/>
</dbReference>
<dbReference type="PANTHER" id="PTHR24124:SF14">
    <property type="entry name" value="CHROMOSOME UNDETERMINED SCAFFOLD_25, WHOLE GENOME SHOTGUN SEQUENCE"/>
    <property type="match status" value="1"/>
</dbReference>
<dbReference type="SUPFAM" id="SSF48403">
    <property type="entry name" value="Ankyrin repeat"/>
    <property type="match status" value="1"/>
</dbReference>
<keyword evidence="5" id="KW-1185">Reference proteome</keyword>
<dbReference type="GO" id="GO:0005634">
    <property type="term" value="C:nucleus"/>
    <property type="evidence" value="ECO:0007669"/>
    <property type="project" value="TreeGrafter"/>
</dbReference>